<dbReference type="RefSeq" id="WP_004011811.1">
    <property type="nucleotide sequence ID" value="NZ_CAMPUA010000008.1"/>
</dbReference>
<dbReference type="GO" id="GO:0042597">
    <property type="term" value="C:periplasmic space"/>
    <property type="evidence" value="ECO:0007669"/>
    <property type="project" value="UniProtKB-ARBA"/>
</dbReference>
<proteinExistence type="predicted"/>
<accession>A0A2J9KSH9</accession>
<sequence length="552" mass="60466">MKKKLLSTMALTAAMALTLSACGGASADTDKKADDKPVKTDAVITVNNTEPQHPLIPGNTNEVAGGLVIDHIYAGLQSYDEKGETQLEMAESIKSDDNQTWTIKIKPDQKFSDGSAVNAKSFVDAWNQTVKQNMVSASFFESVEGYDDAVKDAEAQVKGSGVGTVDMSGLNVVDDQTFTVKLKRPESDFPLRLGYSAYFPMPEAGIGSPDKVAKFGDAPISNGPYVVKKGDWEHNVQITLTPNPNYKGPRKVMNGGITMKIYSGQDAAYNDLLGETLDILDAIPDSAFGTFQNELGKRAVNKASAVFQSFTIPANDKRFQGEEGKLRRQALSYAINRKEICDKVFQGTRTPATDFIAPVVPGHNDNLKGKEVVKFDPEKAKELWKKADEKSPWSGSFELAYNPDGGHQAWVDAVMNSIKNTLGIDAKGKPYADWKSLRDDVQSRKITAAFRTGWQADYPSPYNFLQPLYGTKASSNDGDYSNPKFDELLDKALNTSDQAEANKIYDQAQEILFEDLPAIPLWYSNVVGGFGKGVKGVVFDWHSKPLLYQVAK</sequence>
<dbReference type="Gene3D" id="3.40.190.10">
    <property type="entry name" value="Periplasmic binding protein-like II"/>
    <property type="match status" value="1"/>
</dbReference>
<dbReference type="CDD" id="cd00995">
    <property type="entry name" value="PBP2_NikA_DppA_OppA_like"/>
    <property type="match status" value="1"/>
</dbReference>
<feature type="chain" id="PRO_5044383282" evidence="1">
    <location>
        <begin position="28"/>
        <end position="552"/>
    </location>
</feature>
<evidence type="ECO:0000313" key="6">
    <source>
        <dbReference type="Proteomes" id="UP000582487"/>
    </source>
</evidence>
<dbReference type="GO" id="GO:0015833">
    <property type="term" value="P:peptide transport"/>
    <property type="evidence" value="ECO:0007669"/>
    <property type="project" value="TreeGrafter"/>
</dbReference>
<evidence type="ECO:0000313" key="5">
    <source>
        <dbReference type="Proteomes" id="UP000255284"/>
    </source>
</evidence>
<feature type="signal peptide" evidence="1">
    <location>
        <begin position="1"/>
        <end position="27"/>
    </location>
</feature>
<name>A0A2J9KSH9_9ACTO</name>
<protein>
    <submittedName>
        <fullName evidence="3">ABC transporter substrate-binding protein</fullName>
    </submittedName>
    <submittedName>
        <fullName evidence="4">Stage 0 sporulation protein KA</fullName>
    </submittedName>
</protein>
<keyword evidence="1" id="KW-0732">Signal</keyword>
<dbReference type="Proteomes" id="UP000582487">
    <property type="component" value="Unassembled WGS sequence"/>
</dbReference>
<feature type="domain" description="Solute-binding protein family 5" evidence="2">
    <location>
        <begin position="87"/>
        <end position="475"/>
    </location>
</feature>
<dbReference type="Pfam" id="PF00496">
    <property type="entry name" value="SBP_bac_5"/>
    <property type="match status" value="1"/>
</dbReference>
<dbReference type="EMBL" id="JABCUV010000010">
    <property type="protein sequence ID" value="NMW93728.1"/>
    <property type="molecule type" value="Genomic_DNA"/>
</dbReference>
<dbReference type="SUPFAM" id="SSF53850">
    <property type="entry name" value="Periplasmic binding protein-like II"/>
    <property type="match status" value="1"/>
</dbReference>
<evidence type="ECO:0000313" key="3">
    <source>
        <dbReference type="EMBL" id="NMW93728.1"/>
    </source>
</evidence>
<dbReference type="OrthoDB" id="9046151at2"/>
<dbReference type="Gene3D" id="3.10.105.10">
    <property type="entry name" value="Dipeptide-binding Protein, Domain 3"/>
    <property type="match status" value="1"/>
</dbReference>
<dbReference type="GO" id="GO:1904680">
    <property type="term" value="F:peptide transmembrane transporter activity"/>
    <property type="evidence" value="ECO:0007669"/>
    <property type="project" value="TreeGrafter"/>
</dbReference>
<gene>
    <name evidence="4" type="primary">oppA_2</name>
    <name evidence="3" type="ORF">HHJ74_08530</name>
    <name evidence="4" type="ORF">NCTC11819_01429</name>
</gene>
<dbReference type="PANTHER" id="PTHR30290:SF83">
    <property type="entry name" value="ABC TRANSPORTER SUBSTRATE-BINDING PROTEIN"/>
    <property type="match status" value="1"/>
</dbReference>
<dbReference type="PANTHER" id="PTHR30290">
    <property type="entry name" value="PERIPLASMIC BINDING COMPONENT OF ABC TRANSPORTER"/>
    <property type="match status" value="1"/>
</dbReference>
<dbReference type="InterPro" id="IPR030678">
    <property type="entry name" value="Peptide/Ni-bd"/>
</dbReference>
<reference evidence="3 6" key="2">
    <citation type="submission" date="2020-04" db="EMBL/GenBank/DDBJ databases">
        <title>Antimicrobial susceptibility and clonality of vaginal-derived multi-drug resistant Mobiluncus isolates in China.</title>
        <authorList>
            <person name="Zhang X."/>
        </authorList>
    </citation>
    <scope>NUCLEOTIDE SEQUENCE [LARGE SCALE GENOMIC DNA]</scope>
    <source>
        <strain evidence="3 6">7</strain>
    </source>
</reference>
<dbReference type="Proteomes" id="UP000255284">
    <property type="component" value="Unassembled WGS sequence"/>
</dbReference>
<organism evidence="3 6">
    <name type="scientific">Mobiluncus mulieris</name>
    <dbReference type="NCBI Taxonomy" id="2052"/>
    <lineage>
        <taxon>Bacteria</taxon>
        <taxon>Bacillati</taxon>
        <taxon>Actinomycetota</taxon>
        <taxon>Actinomycetes</taxon>
        <taxon>Actinomycetales</taxon>
        <taxon>Actinomycetaceae</taxon>
        <taxon>Mobiluncus</taxon>
    </lineage>
</organism>
<dbReference type="EMBL" id="UGGQ01000006">
    <property type="protein sequence ID" value="STO16851.1"/>
    <property type="molecule type" value="Genomic_DNA"/>
</dbReference>
<reference evidence="4 5" key="1">
    <citation type="submission" date="2018-06" db="EMBL/GenBank/DDBJ databases">
        <authorList>
            <consortium name="Pathogen Informatics"/>
            <person name="Doyle S."/>
        </authorList>
    </citation>
    <scope>NUCLEOTIDE SEQUENCE [LARGE SCALE GENOMIC DNA]</scope>
    <source>
        <strain evidence="4 5">NCTC11819</strain>
    </source>
</reference>
<dbReference type="PIRSF" id="PIRSF002741">
    <property type="entry name" value="MppA"/>
    <property type="match status" value="1"/>
</dbReference>
<dbReference type="GO" id="GO:0043190">
    <property type="term" value="C:ATP-binding cassette (ABC) transporter complex"/>
    <property type="evidence" value="ECO:0007669"/>
    <property type="project" value="InterPro"/>
</dbReference>
<evidence type="ECO:0000259" key="2">
    <source>
        <dbReference type="Pfam" id="PF00496"/>
    </source>
</evidence>
<evidence type="ECO:0000256" key="1">
    <source>
        <dbReference type="SAM" id="SignalP"/>
    </source>
</evidence>
<dbReference type="GeneID" id="61168509"/>
<dbReference type="Gene3D" id="3.90.76.10">
    <property type="entry name" value="Dipeptide-binding Protein, Domain 1"/>
    <property type="match status" value="1"/>
</dbReference>
<evidence type="ECO:0000313" key="4">
    <source>
        <dbReference type="EMBL" id="STO16851.1"/>
    </source>
</evidence>
<comment type="caution">
    <text evidence="3">The sequence shown here is derived from an EMBL/GenBank/DDBJ whole genome shotgun (WGS) entry which is preliminary data.</text>
</comment>
<dbReference type="PROSITE" id="PS51257">
    <property type="entry name" value="PROKAR_LIPOPROTEIN"/>
    <property type="match status" value="1"/>
</dbReference>
<dbReference type="InterPro" id="IPR039424">
    <property type="entry name" value="SBP_5"/>
</dbReference>
<dbReference type="InterPro" id="IPR000914">
    <property type="entry name" value="SBP_5_dom"/>
</dbReference>
<dbReference type="AlphaFoldDB" id="A0A2J9KSH9"/>